<proteinExistence type="predicted"/>
<evidence type="ECO:0000313" key="1">
    <source>
        <dbReference type="EMBL" id="QYC51477.1"/>
    </source>
</evidence>
<gene>
    <name evidence="1" type="ORF">KpP1_068</name>
</gene>
<keyword evidence="2" id="KW-1185">Reference proteome</keyword>
<protein>
    <submittedName>
        <fullName evidence="1">Uncharacterized protein</fullName>
    </submittedName>
</protein>
<evidence type="ECO:0000313" key="2">
    <source>
        <dbReference type="Proteomes" id="UP000826304"/>
    </source>
</evidence>
<reference evidence="1" key="1">
    <citation type="submission" date="2021-07" db="EMBL/GenBank/DDBJ databases">
        <title>Isolation, identification and complete genomic analysis of a novel virulent bacteriophage that infects Klebsiella pneumoniae ATCC700603.</title>
        <authorList>
            <person name="Liu L."/>
            <person name="Liu C."/>
            <person name="Jia M."/>
            <person name="Wan L."/>
            <person name="Wu X."/>
        </authorList>
    </citation>
    <scope>NUCLEOTIDE SEQUENCE</scope>
</reference>
<organism evidence="1 2">
    <name type="scientific">Klebsiella phage P1</name>
    <dbReference type="NCBI Taxonomy" id="2862735"/>
    <lineage>
        <taxon>Viruses</taxon>
        <taxon>Duplodnaviria</taxon>
        <taxon>Heunggongvirae</taxon>
        <taxon>Uroviricota</taxon>
        <taxon>Caudoviricetes</taxon>
        <taxon>Drexlerviridae</taxon>
        <taxon>Webervirus</taxon>
        <taxon>Webervirus P1</taxon>
    </lineage>
</organism>
<dbReference type="EMBL" id="MZ598515">
    <property type="protein sequence ID" value="QYC51477.1"/>
    <property type="molecule type" value="Genomic_DNA"/>
</dbReference>
<dbReference type="Proteomes" id="UP000826304">
    <property type="component" value="Segment"/>
</dbReference>
<sequence length="109" mass="11866">MKMKTIIIKGQEYKVAADATIAAPGFAYGVYFRSGKNWHFTDGKHNKFMLLGELPRGPLGAKLYESVYVGDAPKRKLTKVEIFALAKLVLSLALLVSVIVVIAIDVIGA</sequence>
<accession>A0AC61N920</accession>
<name>A0AC61N920_9CAUD</name>